<feature type="domain" description="N-acetyltransferase" evidence="3">
    <location>
        <begin position="2"/>
        <end position="149"/>
    </location>
</feature>
<dbReference type="PROSITE" id="PS51186">
    <property type="entry name" value="GNAT"/>
    <property type="match status" value="1"/>
</dbReference>
<dbReference type="PANTHER" id="PTHR43877">
    <property type="entry name" value="AMINOALKYLPHOSPHONATE N-ACETYLTRANSFERASE-RELATED-RELATED"/>
    <property type="match status" value="1"/>
</dbReference>
<accession>A0A5C4M1C0</accession>
<dbReference type="GO" id="GO:0016747">
    <property type="term" value="F:acyltransferase activity, transferring groups other than amino-acyl groups"/>
    <property type="evidence" value="ECO:0007669"/>
    <property type="project" value="InterPro"/>
</dbReference>
<dbReference type="Gene3D" id="3.40.630.30">
    <property type="match status" value="1"/>
</dbReference>
<sequence length="149" mass="16517">MIGLRVLSADDWAAWREMRLAALRDAPGAFGANLAGWEHEDEPRWRRRLIDVPFNVLAEAGDVPVGMVSGTAPDRGRAVELISMWVAPSARGRGVGDALIDAVVRWAAAQAADRVVLRVYEHNRHAADLYRRNGFTRTAGEWMARRLSS</sequence>
<gene>
    <name evidence="4" type="ORF">FG385_21155</name>
</gene>
<dbReference type="Proteomes" id="UP000305546">
    <property type="component" value="Unassembled WGS sequence"/>
</dbReference>
<proteinExistence type="predicted"/>
<organism evidence="4 5">
    <name type="scientific">Amycolatopsis alkalitolerans</name>
    <dbReference type="NCBI Taxonomy" id="2547244"/>
    <lineage>
        <taxon>Bacteria</taxon>
        <taxon>Bacillati</taxon>
        <taxon>Actinomycetota</taxon>
        <taxon>Actinomycetes</taxon>
        <taxon>Pseudonocardiales</taxon>
        <taxon>Pseudonocardiaceae</taxon>
        <taxon>Amycolatopsis</taxon>
    </lineage>
</organism>
<dbReference type="AlphaFoldDB" id="A0A5C4M1C0"/>
<protein>
    <submittedName>
        <fullName evidence="4">GNAT family N-acetyltransferase</fullName>
    </submittedName>
</protein>
<evidence type="ECO:0000313" key="5">
    <source>
        <dbReference type="Proteomes" id="UP000305546"/>
    </source>
</evidence>
<comment type="caution">
    <text evidence="4">The sequence shown here is derived from an EMBL/GenBank/DDBJ whole genome shotgun (WGS) entry which is preliminary data.</text>
</comment>
<evidence type="ECO:0000259" key="3">
    <source>
        <dbReference type="PROSITE" id="PS51186"/>
    </source>
</evidence>
<dbReference type="InterPro" id="IPR050832">
    <property type="entry name" value="Bact_Acetyltransf"/>
</dbReference>
<keyword evidence="1 4" id="KW-0808">Transferase</keyword>
<dbReference type="RefSeq" id="WP_139098495.1">
    <property type="nucleotide sequence ID" value="NZ_VDFW01000019.1"/>
</dbReference>
<dbReference type="Pfam" id="PF00583">
    <property type="entry name" value="Acetyltransf_1"/>
    <property type="match status" value="1"/>
</dbReference>
<dbReference type="OrthoDB" id="9799092at2"/>
<dbReference type="CDD" id="cd04301">
    <property type="entry name" value="NAT_SF"/>
    <property type="match status" value="1"/>
</dbReference>
<evidence type="ECO:0000313" key="4">
    <source>
        <dbReference type="EMBL" id="TNC23538.1"/>
    </source>
</evidence>
<dbReference type="SUPFAM" id="SSF55729">
    <property type="entry name" value="Acyl-CoA N-acyltransferases (Nat)"/>
    <property type="match status" value="1"/>
</dbReference>
<dbReference type="InterPro" id="IPR000182">
    <property type="entry name" value="GNAT_dom"/>
</dbReference>
<keyword evidence="5" id="KW-1185">Reference proteome</keyword>
<name>A0A5C4M1C0_9PSEU</name>
<dbReference type="PANTHER" id="PTHR43877:SF2">
    <property type="entry name" value="AMINOALKYLPHOSPHONATE N-ACETYLTRANSFERASE-RELATED"/>
    <property type="match status" value="1"/>
</dbReference>
<reference evidence="4 5" key="1">
    <citation type="submission" date="2019-06" db="EMBL/GenBank/DDBJ databases">
        <title>Amycolatopsis alkalitolerans sp. nov., isolated from Gastrodia elata Blume.</title>
        <authorList>
            <person name="Narsing Rao M.P."/>
            <person name="Li W.J."/>
        </authorList>
    </citation>
    <scope>NUCLEOTIDE SEQUENCE [LARGE SCALE GENOMIC DNA]</scope>
    <source>
        <strain evidence="4 5">SYSUP0005</strain>
    </source>
</reference>
<evidence type="ECO:0000256" key="2">
    <source>
        <dbReference type="ARBA" id="ARBA00023315"/>
    </source>
</evidence>
<dbReference type="InterPro" id="IPR016181">
    <property type="entry name" value="Acyl_CoA_acyltransferase"/>
</dbReference>
<dbReference type="EMBL" id="VDFW01000019">
    <property type="protein sequence ID" value="TNC23538.1"/>
    <property type="molecule type" value="Genomic_DNA"/>
</dbReference>
<evidence type="ECO:0000256" key="1">
    <source>
        <dbReference type="ARBA" id="ARBA00022679"/>
    </source>
</evidence>
<keyword evidence="2" id="KW-0012">Acyltransferase</keyword>